<feature type="compositionally biased region" description="Basic and acidic residues" evidence="1">
    <location>
        <begin position="594"/>
        <end position="639"/>
    </location>
</feature>
<protein>
    <submittedName>
        <fullName evidence="2">Uncharacterized protein</fullName>
    </submittedName>
</protein>
<feature type="compositionally biased region" description="Basic and acidic residues" evidence="1">
    <location>
        <begin position="441"/>
        <end position="455"/>
    </location>
</feature>
<feature type="compositionally biased region" description="Acidic residues" evidence="1">
    <location>
        <begin position="216"/>
        <end position="231"/>
    </location>
</feature>
<dbReference type="Proteomes" id="UP000738359">
    <property type="component" value="Unassembled WGS sequence"/>
</dbReference>
<evidence type="ECO:0000313" key="2">
    <source>
        <dbReference type="EMBL" id="KAF9951146.1"/>
    </source>
</evidence>
<evidence type="ECO:0000256" key="1">
    <source>
        <dbReference type="SAM" id="MobiDB-lite"/>
    </source>
</evidence>
<name>A0A9P6LY25_MORAP</name>
<feature type="region of interest" description="Disordered" evidence="1">
    <location>
        <begin position="441"/>
        <end position="482"/>
    </location>
</feature>
<gene>
    <name evidence="2" type="ORF">BGZ70_001114</name>
</gene>
<comment type="caution">
    <text evidence="2">The sequence shown here is derived from an EMBL/GenBank/DDBJ whole genome shotgun (WGS) entry which is preliminary data.</text>
</comment>
<sequence>TQARDSWFGVRRHEHDASQGGILHDKDGQADMSQAAEIIHASTAGPSDLPTHNTAATSIFAPPSPPNSVHRSIACPNSGDPLCSMTTTMSAPHTEATMINPPRTADEALFSFGFVGHLNEKLGHVVEKVKEAAVPRKEDETLLNDDSDTKHRFVAKRGDAILENEKRAQDDPPHDPQEGPHDEEHSFHILPILDRVKRAFLEPETLNYEYAADQPSTEDDVSYDDEDEEGDEMGRVRNDSILARVLSYLPIKATGRTAEFVTDTSSAVHPTGPQHSRTAEFVSSASHSLSSVTHKATDAAKRAVKDLGADAPVLVHVQHEQDRNAKHQTEGKVEHLKEQAAHAAYQIKDEFDSAVDQAKDQLDHSIHHKRKQSDDSTRSWLGFVKRRRSEDAVTQKVQDAQQHLHEAGTVAEQKAAEAQRLLETKLKHAQQDAGAKVQEAKDAAQKKKHEFEQSAKDAAAALKKRHAKDEADRTRAAEEAKNRAHVVVDQKLHAKQEAKRLAAEQAFKVKAEAMLKKRQVKEEADRKAEEKRLAKLEAKRLAAEKAAALKAEALLKKRESERIAAEKKQLKKREAELKSAADRAAKAEAAALRKRQDEQAAIEKEAAKKRASLEAKIKAEAKAHEKRVAAESKKHAEAIKAAQDKILAEEKAAEAKKQQAEKAAAEELKKRQDQEKKAAAARAKKEAADAKKNRQASEKLEA</sequence>
<feature type="compositionally biased region" description="Basic and acidic residues" evidence="1">
    <location>
        <begin position="467"/>
        <end position="482"/>
    </location>
</feature>
<feature type="region of interest" description="Disordered" evidence="1">
    <location>
        <begin position="158"/>
        <end position="183"/>
    </location>
</feature>
<feature type="compositionally biased region" description="Basic and acidic residues" evidence="1">
    <location>
        <begin position="560"/>
        <end position="586"/>
    </location>
</feature>
<dbReference type="EMBL" id="JAAAHY010001232">
    <property type="protein sequence ID" value="KAF9951146.1"/>
    <property type="molecule type" value="Genomic_DNA"/>
</dbReference>
<feature type="region of interest" description="Disordered" evidence="1">
    <location>
        <begin position="560"/>
        <end position="639"/>
    </location>
</feature>
<feature type="region of interest" description="Disordered" evidence="1">
    <location>
        <begin position="210"/>
        <end position="232"/>
    </location>
</feature>
<feature type="region of interest" description="Disordered" evidence="1">
    <location>
        <begin position="1"/>
        <end position="24"/>
    </location>
</feature>
<dbReference type="OrthoDB" id="2436180at2759"/>
<evidence type="ECO:0000313" key="3">
    <source>
        <dbReference type="Proteomes" id="UP000738359"/>
    </source>
</evidence>
<feature type="compositionally biased region" description="Basic and acidic residues" evidence="1">
    <location>
        <begin position="11"/>
        <end position="24"/>
    </location>
</feature>
<feature type="region of interest" description="Disordered" evidence="1">
    <location>
        <begin position="651"/>
        <end position="702"/>
    </location>
</feature>
<keyword evidence="3" id="KW-1185">Reference proteome</keyword>
<reference evidence="2" key="1">
    <citation type="journal article" date="2020" name="Fungal Divers.">
        <title>Resolving the Mortierellaceae phylogeny through synthesis of multi-gene phylogenetics and phylogenomics.</title>
        <authorList>
            <person name="Vandepol N."/>
            <person name="Liber J."/>
            <person name="Desiro A."/>
            <person name="Na H."/>
            <person name="Kennedy M."/>
            <person name="Barry K."/>
            <person name="Grigoriev I.V."/>
            <person name="Miller A.N."/>
            <person name="O'Donnell K."/>
            <person name="Stajich J.E."/>
            <person name="Bonito G."/>
        </authorList>
    </citation>
    <scope>NUCLEOTIDE SEQUENCE</scope>
    <source>
        <strain evidence="2">CK1249</strain>
    </source>
</reference>
<organism evidence="2 3">
    <name type="scientific">Mortierella alpina</name>
    <name type="common">Oleaginous fungus</name>
    <name type="synonym">Mortierella renispora</name>
    <dbReference type="NCBI Taxonomy" id="64518"/>
    <lineage>
        <taxon>Eukaryota</taxon>
        <taxon>Fungi</taxon>
        <taxon>Fungi incertae sedis</taxon>
        <taxon>Mucoromycota</taxon>
        <taxon>Mortierellomycotina</taxon>
        <taxon>Mortierellomycetes</taxon>
        <taxon>Mortierellales</taxon>
        <taxon>Mortierellaceae</taxon>
        <taxon>Mortierella</taxon>
    </lineage>
</organism>
<accession>A0A9P6LY25</accession>
<feature type="non-terminal residue" evidence="2">
    <location>
        <position position="1"/>
    </location>
</feature>
<proteinExistence type="predicted"/>
<dbReference type="AlphaFoldDB" id="A0A9P6LY25"/>